<evidence type="ECO:0000313" key="3">
    <source>
        <dbReference type="EMBL" id="KOY13287.1"/>
    </source>
</evidence>
<name>A0A0N0C2T3_9BACL</name>
<gene>
    <name evidence="3" type="ORF">AMS66_26490</name>
</gene>
<evidence type="ECO:0000256" key="1">
    <source>
        <dbReference type="SAM" id="MobiDB-lite"/>
    </source>
</evidence>
<dbReference type="AlphaFoldDB" id="A0A0N0C2T3"/>
<dbReference type="OrthoDB" id="2182676at2"/>
<evidence type="ECO:0000256" key="2">
    <source>
        <dbReference type="SAM" id="Phobius"/>
    </source>
</evidence>
<proteinExistence type="predicted"/>
<evidence type="ECO:0008006" key="5">
    <source>
        <dbReference type="Google" id="ProtNLM"/>
    </source>
</evidence>
<feature type="transmembrane region" description="Helical" evidence="2">
    <location>
        <begin position="203"/>
        <end position="225"/>
    </location>
</feature>
<feature type="transmembrane region" description="Helical" evidence="2">
    <location>
        <begin position="56"/>
        <end position="79"/>
    </location>
</feature>
<evidence type="ECO:0000313" key="4">
    <source>
        <dbReference type="Proteomes" id="UP000037688"/>
    </source>
</evidence>
<keyword evidence="2" id="KW-1133">Transmembrane helix</keyword>
<keyword evidence="2" id="KW-0472">Membrane</keyword>
<accession>A0A0N0C2T3</accession>
<feature type="transmembrane region" description="Helical" evidence="2">
    <location>
        <begin position="107"/>
        <end position="127"/>
    </location>
</feature>
<dbReference type="InterPro" id="IPR006938">
    <property type="entry name" value="DUF624"/>
</dbReference>
<feature type="transmembrane region" description="Helical" evidence="2">
    <location>
        <begin position="21"/>
        <end position="44"/>
    </location>
</feature>
<dbReference type="Pfam" id="PF04854">
    <property type="entry name" value="DUF624"/>
    <property type="match status" value="1"/>
</dbReference>
<feature type="transmembrane region" description="Helical" evidence="2">
    <location>
        <begin position="174"/>
        <end position="197"/>
    </location>
</feature>
<protein>
    <recommendedName>
        <fullName evidence="5">DUF624 domain-containing protein</fullName>
    </recommendedName>
</protein>
<feature type="transmembrane region" description="Helical" evidence="2">
    <location>
        <begin position="139"/>
        <end position="162"/>
    </location>
</feature>
<dbReference type="PATRIC" id="fig|1705561.3.peg.5567"/>
<sequence>MEFKGAMGGIYRLTEWITRLAATNLLWAICSSPFLFFLIMKLLVMQQNLANESLQMNWAIAIVAPLTLFPATSALFTVVRKWNMGDTDVPIFRTFFVGYKENYKQSLIGGIFYTLLFVIMYLDYTVYMTQFKNMQLVGIIMLVLLLLLFVSLFNFFSMVVHYHMSIGLIIKNAVLLTLIRPFRVFSTLLGSGLLFYIGFRYPVLFIFFIISIVAWFAFFNFYATFNKMQEQMEKMQLKKEEEEAAQAAEQAGDSVEMIEAAESAEPKPSDEKHDNLQK</sequence>
<feature type="region of interest" description="Disordered" evidence="1">
    <location>
        <begin position="259"/>
        <end position="278"/>
    </location>
</feature>
<keyword evidence="2" id="KW-0812">Transmembrane</keyword>
<feature type="compositionally biased region" description="Basic and acidic residues" evidence="1">
    <location>
        <begin position="264"/>
        <end position="278"/>
    </location>
</feature>
<comment type="caution">
    <text evidence="3">The sequence shown here is derived from an EMBL/GenBank/DDBJ whole genome shotgun (WGS) entry which is preliminary data.</text>
</comment>
<dbReference type="EMBL" id="LITU01000081">
    <property type="protein sequence ID" value="KOY13287.1"/>
    <property type="molecule type" value="Genomic_DNA"/>
</dbReference>
<dbReference type="RefSeq" id="WP_053783635.1">
    <property type="nucleotide sequence ID" value="NZ_LITU01000081.1"/>
</dbReference>
<organism evidence="3 4">
    <name type="scientific">Paenibacillus xylanivorans</name>
    <dbReference type="NCBI Taxonomy" id="1705561"/>
    <lineage>
        <taxon>Bacteria</taxon>
        <taxon>Bacillati</taxon>
        <taxon>Bacillota</taxon>
        <taxon>Bacilli</taxon>
        <taxon>Bacillales</taxon>
        <taxon>Paenibacillaceae</taxon>
        <taxon>Paenibacillus</taxon>
    </lineage>
</organism>
<keyword evidence="4" id="KW-1185">Reference proteome</keyword>
<dbReference type="Proteomes" id="UP000037688">
    <property type="component" value="Unassembled WGS sequence"/>
</dbReference>
<reference evidence="3 4" key="1">
    <citation type="submission" date="2015-08" db="EMBL/GenBank/DDBJ databases">
        <title>Draft genome sequence of cellulolytic and xylanolytic Paenibacillus sp. A59, isolated from a decaying forest soil from Patagonia, Argentina.</title>
        <authorList>
            <person name="Ghio S."/>
            <person name="Caceres A.M."/>
            <person name="Talia P."/>
            <person name="Grasso D."/>
            <person name="Campos E."/>
        </authorList>
    </citation>
    <scope>NUCLEOTIDE SEQUENCE [LARGE SCALE GENOMIC DNA]</scope>
    <source>
        <strain evidence="3 4">A59</strain>
    </source>
</reference>